<evidence type="ECO:0000256" key="1">
    <source>
        <dbReference type="SAM" id="SignalP"/>
    </source>
</evidence>
<feature type="chain" id="PRO_5043006399" description="Secreted protein" evidence="1">
    <location>
        <begin position="30"/>
        <end position="99"/>
    </location>
</feature>
<keyword evidence="1" id="KW-0732">Signal</keyword>
<organism evidence="2 3">
    <name type="scientific">Orbilia javanica</name>
    <dbReference type="NCBI Taxonomy" id="47235"/>
    <lineage>
        <taxon>Eukaryota</taxon>
        <taxon>Fungi</taxon>
        <taxon>Dikarya</taxon>
        <taxon>Ascomycota</taxon>
        <taxon>Pezizomycotina</taxon>
        <taxon>Orbiliomycetes</taxon>
        <taxon>Orbiliales</taxon>
        <taxon>Orbiliaceae</taxon>
        <taxon>Orbilia</taxon>
    </lineage>
</organism>
<proteinExistence type="predicted"/>
<sequence length="99" mass="10834">MFNGRLNIHTLFSLFLLVSMLWSPDMGLAAPVAELEPRSVTTRVCVQVVVKTRVRVVSNGTTSTSTASRISTRCTTKTAVVEPRHFATDIPTIETVQDA</sequence>
<evidence type="ECO:0000313" key="2">
    <source>
        <dbReference type="EMBL" id="KAK6357348.1"/>
    </source>
</evidence>
<gene>
    <name evidence="2" type="ORF">TWF718_001661</name>
</gene>
<protein>
    <recommendedName>
        <fullName evidence="4">Secreted protein</fullName>
    </recommendedName>
</protein>
<evidence type="ECO:0008006" key="4">
    <source>
        <dbReference type="Google" id="ProtNLM"/>
    </source>
</evidence>
<feature type="signal peptide" evidence="1">
    <location>
        <begin position="1"/>
        <end position="29"/>
    </location>
</feature>
<dbReference type="AlphaFoldDB" id="A0AAN8N1N2"/>
<evidence type="ECO:0000313" key="3">
    <source>
        <dbReference type="Proteomes" id="UP001313282"/>
    </source>
</evidence>
<name>A0AAN8N1N2_9PEZI</name>
<dbReference type="Proteomes" id="UP001313282">
    <property type="component" value="Unassembled WGS sequence"/>
</dbReference>
<dbReference type="EMBL" id="JAVHNR010000001">
    <property type="protein sequence ID" value="KAK6357348.1"/>
    <property type="molecule type" value="Genomic_DNA"/>
</dbReference>
<reference evidence="2 3" key="1">
    <citation type="submission" date="2019-10" db="EMBL/GenBank/DDBJ databases">
        <authorList>
            <person name="Palmer J.M."/>
        </authorList>
    </citation>
    <scope>NUCLEOTIDE SEQUENCE [LARGE SCALE GENOMIC DNA]</scope>
    <source>
        <strain evidence="2 3">TWF718</strain>
    </source>
</reference>
<keyword evidence="3" id="KW-1185">Reference proteome</keyword>
<accession>A0AAN8N1N2</accession>
<comment type="caution">
    <text evidence="2">The sequence shown here is derived from an EMBL/GenBank/DDBJ whole genome shotgun (WGS) entry which is preliminary data.</text>
</comment>